<dbReference type="CDD" id="cd04301">
    <property type="entry name" value="NAT_SF"/>
    <property type="match status" value="1"/>
</dbReference>
<accession>A0ABS9TPD0</accession>
<sequence>MTVREDTRRTGPVRGRETCRIAVEPAELTAHHLVREAVFVHEQRLFPGSDRDAVDDDPATLHVLGFVDDHAAGSVRLYERGPGEWKGDRLAVLPGRRAGHLGATLVRFAVATARERGGHVMIAYVQQPNEPFFRHLGWTRVGDPFDYVGQPHVRMDIALR</sequence>
<dbReference type="SUPFAM" id="SSF55729">
    <property type="entry name" value="Acyl-CoA N-acyltransferases (Nat)"/>
    <property type="match status" value="1"/>
</dbReference>
<evidence type="ECO:0000313" key="2">
    <source>
        <dbReference type="EMBL" id="MCH6170409.1"/>
    </source>
</evidence>
<protein>
    <submittedName>
        <fullName evidence="2">GNAT family N-acetyltransferase</fullName>
        <ecNumber evidence="2">2.3.1.-</ecNumber>
    </submittedName>
</protein>
<dbReference type="EC" id="2.3.1.-" evidence="2"/>
<dbReference type="InterPro" id="IPR000182">
    <property type="entry name" value="GNAT_dom"/>
</dbReference>
<dbReference type="InterPro" id="IPR024035">
    <property type="entry name" value="MSMEG_0567_GNAT"/>
</dbReference>
<dbReference type="RefSeq" id="WP_241041217.1">
    <property type="nucleotide sequence ID" value="NZ_BAAAJF010000030.1"/>
</dbReference>
<dbReference type="Gene3D" id="3.40.630.30">
    <property type="match status" value="1"/>
</dbReference>
<keyword evidence="3" id="KW-1185">Reference proteome</keyword>
<evidence type="ECO:0000259" key="1">
    <source>
        <dbReference type="PROSITE" id="PS51186"/>
    </source>
</evidence>
<gene>
    <name evidence="2" type="ORF">MMF94_32305</name>
</gene>
<dbReference type="Pfam" id="PF00583">
    <property type="entry name" value="Acetyltransf_1"/>
    <property type="match status" value="1"/>
</dbReference>
<dbReference type="Proteomes" id="UP001299970">
    <property type="component" value="Unassembled WGS sequence"/>
</dbReference>
<name>A0ABS9TPD0_9PSEU</name>
<dbReference type="InterPro" id="IPR016181">
    <property type="entry name" value="Acyl_CoA_acyltransferase"/>
</dbReference>
<organism evidence="2 3">
    <name type="scientific">Pseudonocardia alaniniphila</name>
    <dbReference type="NCBI Taxonomy" id="75291"/>
    <lineage>
        <taxon>Bacteria</taxon>
        <taxon>Bacillati</taxon>
        <taxon>Actinomycetota</taxon>
        <taxon>Actinomycetes</taxon>
        <taxon>Pseudonocardiales</taxon>
        <taxon>Pseudonocardiaceae</taxon>
        <taxon>Pseudonocardia</taxon>
    </lineage>
</organism>
<dbReference type="GO" id="GO:0016746">
    <property type="term" value="F:acyltransferase activity"/>
    <property type="evidence" value="ECO:0007669"/>
    <property type="project" value="UniProtKB-KW"/>
</dbReference>
<feature type="domain" description="N-acetyltransferase" evidence="1">
    <location>
        <begin position="21"/>
        <end position="160"/>
    </location>
</feature>
<dbReference type="NCBIfam" id="TIGR04045">
    <property type="entry name" value="MSMEG_0567_GNAT"/>
    <property type="match status" value="1"/>
</dbReference>
<proteinExistence type="predicted"/>
<dbReference type="EMBL" id="JAKXMK010000032">
    <property type="protein sequence ID" value="MCH6170409.1"/>
    <property type="molecule type" value="Genomic_DNA"/>
</dbReference>
<keyword evidence="2" id="KW-0808">Transferase</keyword>
<keyword evidence="2" id="KW-0012">Acyltransferase</keyword>
<dbReference type="PROSITE" id="PS51186">
    <property type="entry name" value="GNAT"/>
    <property type="match status" value="1"/>
</dbReference>
<evidence type="ECO:0000313" key="3">
    <source>
        <dbReference type="Proteomes" id="UP001299970"/>
    </source>
</evidence>
<reference evidence="2 3" key="1">
    <citation type="submission" date="2022-03" db="EMBL/GenBank/DDBJ databases">
        <title>Pseudonocardia alaer sp. nov., a novel actinomycete isolated from reed forest soil.</title>
        <authorList>
            <person name="Wang L."/>
        </authorList>
    </citation>
    <scope>NUCLEOTIDE SEQUENCE [LARGE SCALE GENOMIC DNA]</scope>
    <source>
        <strain evidence="2 3">Y-16303</strain>
    </source>
</reference>
<comment type="caution">
    <text evidence="2">The sequence shown here is derived from an EMBL/GenBank/DDBJ whole genome shotgun (WGS) entry which is preliminary data.</text>
</comment>